<protein>
    <recommendedName>
        <fullName evidence="4">YXWGXW repeat-containing protein</fullName>
    </recommendedName>
</protein>
<keyword evidence="3" id="KW-1185">Reference proteome</keyword>
<sequence length="94" mass="11169">MEKTIKLLLCMGFFLLLNSCAVGYVESEPTYVAVSRPPQPSATYVWIEGNWVWTNNNYVYRQGYWARPRPGRTYVSGYWRHEPRGYVWVKGRWN</sequence>
<name>A0A4P7PUE0_9FLAO</name>
<evidence type="ECO:0000313" key="3">
    <source>
        <dbReference type="Proteomes" id="UP000296862"/>
    </source>
</evidence>
<dbReference type="Proteomes" id="UP000296862">
    <property type="component" value="Chromosome"/>
</dbReference>
<proteinExistence type="predicted"/>
<dbReference type="Pfam" id="PF12779">
    <property type="entry name" value="WXXGXW"/>
    <property type="match status" value="2"/>
</dbReference>
<dbReference type="AlphaFoldDB" id="A0A4P7PUE0"/>
<dbReference type="InterPro" id="IPR024447">
    <property type="entry name" value="YXWGXW_rpt"/>
</dbReference>
<dbReference type="EMBL" id="CP038810">
    <property type="protein sequence ID" value="QBZ98578.1"/>
    <property type="molecule type" value="Genomic_DNA"/>
</dbReference>
<organism evidence="2 3">
    <name type="scientific">Flavobacterium sangjuense</name>
    <dbReference type="NCBI Taxonomy" id="2518177"/>
    <lineage>
        <taxon>Bacteria</taxon>
        <taxon>Pseudomonadati</taxon>
        <taxon>Bacteroidota</taxon>
        <taxon>Flavobacteriia</taxon>
        <taxon>Flavobacteriales</taxon>
        <taxon>Flavobacteriaceae</taxon>
        <taxon>Flavobacterium</taxon>
    </lineage>
</organism>
<evidence type="ECO:0000313" key="2">
    <source>
        <dbReference type="EMBL" id="QBZ98578.1"/>
    </source>
</evidence>
<accession>A0A4P7PUE0</accession>
<evidence type="ECO:0000256" key="1">
    <source>
        <dbReference type="SAM" id="SignalP"/>
    </source>
</evidence>
<dbReference type="OrthoDB" id="799289at2"/>
<feature type="chain" id="PRO_5020324052" description="YXWGXW repeat-containing protein" evidence="1">
    <location>
        <begin position="22"/>
        <end position="94"/>
    </location>
</feature>
<evidence type="ECO:0008006" key="4">
    <source>
        <dbReference type="Google" id="ProtNLM"/>
    </source>
</evidence>
<gene>
    <name evidence="2" type="ORF">GS03_02087</name>
</gene>
<reference evidence="2 3" key="1">
    <citation type="submission" date="2019-04" db="EMBL/GenBank/DDBJ databases">
        <title>Flavobacterium sp. GS03.</title>
        <authorList>
            <person name="Kim H."/>
        </authorList>
    </citation>
    <scope>NUCLEOTIDE SEQUENCE [LARGE SCALE GENOMIC DNA]</scope>
    <source>
        <strain evidence="2 3">GS03</strain>
    </source>
</reference>
<dbReference type="RefSeq" id="WP_136152472.1">
    <property type="nucleotide sequence ID" value="NZ_CP038810.1"/>
</dbReference>
<feature type="signal peptide" evidence="1">
    <location>
        <begin position="1"/>
        <end position="21"/>
    </location>
</feature>
<keyword evidence="1" id="KW-0732">Signal</keyword>
<dbReference type="KEGG" id="fsn:GS03_02087"/>